<evidence type="ECO:0000313" key="2">
    <source>
        <dbReference type="Proteomes" id="UP000287651"/>
    </source>
</evidence>
<dbReference type="EMBL" id="AMZH03005264">
    <property type="protein sequence ID" value="RRT66849.1"/>
    <property type="molecule type" value="Genomic_DNA"/>
</dbReference>
<comment type="caution">
    <text evidence="1">The sequence shown here is derived from an EMBL/GenBank/DDBJ whole genome shotgun (WGS) entry which is preliminary data.</text>
</comment>
<dbReference type="PANTHER" id="PTHR47600">
    <property type="entry name" value="NUCLEIC ACID-BINDING, OB-FOLD-LIKE PROTEIN"/>
    <property type="match status" value="1"/>
</dbReference>
<dbReference type="AlphaFoldDB" id="A0A426ZS53"/>
<gene>
    <name evidence="1" type="ORF">B296_00037218</name>
</gene>
<evidence type="ECO:0000313" key="1">
    <source>
        <dbReference type="EMBL" id="RRT66849.1"/>
    </source>
</evidence>
<dbReference type="Proteomes" id="UP000287651">
    <property type="component" value="Unassembled WGS sequence"/>
</dbReference>
<sequence>QQRRGRLPWAWRHRLLATSPVKMEAALTASSVSGGVFFLPFPFPPRRRSVGRRPGLLPVFRASSKDGPELDKWDLMELKFGRLLGEDPKLTLAKVKTRSTYR</sequence>
<reference evidence="1 2" key="1">
    <citation type="journal article" date="2014" name="Agronomy (Basel)">
        <title>A Draft Genome Sequence for Ensete ventricosum, the Drought-Tolerant Tree Against Hunger.</title>
        <authorList>
            <person name="Harrison J."/>
            <person name="Moore K.A."/>
            <person name="Paszkiewicz K."/>
            <person name="Jones T."/>
            <person name="Grant M."/>
            <person name="Ambacheew D."/>
            <person name="Muzemil S."/>
            <person name="Studholme D.J."/>
        </authorList>
    </citation>
    <scope>NUCLEOTIDE SEQUENCE [LARGE SCALE GENOMIC DNA]</scope>
</reference>
<feature type="non-terminal residue" evidence="1">
    <location>
        <position position="1"/>
    </location>
</feature>
<organism evidence="1 2">
    <name type="scientific">Ensete ventricosum</name>
    <name type="common">Abyssinian banana</name>
    <name type="synonym">Musa ensete</name>
    <dbReference type="NCBI Taxonomy" id="4639"/>
    <lineage>
        <taxon>Eukaryota</taxon>
        <taxon>Viridiplantae</taxon>
        <taxon>Streptophyta</taxon>
        <taxon>Embryophyta</taxon>
        <taxon>Tracheophyta</taxon>
        <taxon>Spermatophyta</taxon>
        <taxon>Magnoliopsida</taxon>
        <taxon>Liliopsida</taxon>
        <taxon>Zingiberales</taxon>
        <taxon>Musaceae</taxon>
        <taxon>Ensete</taxon>
    </lineage>
</organism>
<proteinExistence type="predicted"/>
<accession>A0A426ZS53</accession>
<dbReference type="PANTHER" id="PTHR47600:SF1">
    <property type="entry name" value="NUCLEIC ACID-BINDING, OB-FOLD-LIKE PROTEIN"/>
    <property type="match status" value="1"/>
</dbReference>
<protein>
    <submittedName>
        <fullName evidence="1">Uncharacterized protein</fullName>
    </submittedName>
</protein>
<name>A0A426ZS53_ENSVE</name>